<dbReference type="InterPro" id="IPR036361">
    <property type="entry name" value="SAP_dom_sf"/>
</dbReference>
<comment type="caution">
    <text evidence="15">The sequence shown here is derived from an EMBL/GenBank/DDBJ whole genome shotgun (WGS) entry which is preliminary data.</text>
</comment>
<feature type="domain" description="PINIT" evidence="14">
    <location>
        <begin position="134"/>
        <end position="279"/>
    </location>
</feature>
<dbReference type="EMBL" id="JBANMG010000008">
    <property type="protein sequence ID" value="KAK6950098.1"/>
    <property type="molecule type" value="Genomic_DNA"/>
</dbReference>
<keyword evidence="6 10" id="KW-0863">Zinc-finger</keyword>
<evidence type="ECO:0000259" key="12">
    <source>
        <dbReference type="PROSITE" id="PS50800"/>
    </source>
</evidence>
<dbReference type="GO" id="GO:0061665">
    <property type="term" value="F:SUMO ligase activity"/>
    <property type="evidence" value="ECO:0007669"/>
    <property type="project" value="TreeGrafter"/>
</dbReference>
<evidence type="ECO:0000256" key="4">
    <source>
        <dbReference type="ARBA" id="ARBA00022679"/>
    </source>
</evidence>
<evidence type="ECO:0000256" key="7">
    <source>
        <dbReference type="ARBA" id="ARBA00022786"/>
    </source>
</evidence>
<feature type="region of interest" description="Disordered" evidence="11">
    <location>
        <begin position="73"/>
        <end position="92"/>
    </location>
</feature>
<reference evidence="15 16" key="1">
    <citation type="journal article" date="2024" name="Front Chem Biol">
        <title>Unveiling the potential of Daldinia eschscholtzii MFLUCC 19-0629 through bioactivity and bioinformatics studies for enhanced sustainable agriculture production.</title>
        <authorList>
            <person name="Brooks S."/>
            <person name="Weaver J.A."/>
            <person name="Klomchit A."/>
            <person name="Alharthi S.A."/>
            <person name="Onlamun T."/>
            <person name="Nurani R."/>
            <person name="Vong T.K."/>
            <person name="Alberti F."/>
            <person name="Greco C."/>
        </authorList>
    </citation>
    <scope>NUCLEOTIDE SEQUENCE [LARGE SCALE GENOMIC DNA]</scope>
    <source>
        <strain evidence="15">MFLUCC 19-0629</strain>
    </source>
</reference>
<comment type="pathway">
    <text evidence="2">Protein modification; protein sumoylation.</text>
</comment>
<dbReference type="Proteomes" id="UP001369815">
    <property type="component" value="Unassembled WGS sequence"/>
</dbReference>
<accession>A0AAX6MBM4</accession>
<dbReference type="InterPro" id="IPR023321">
    <property type="entry name" value="PINIT"/>
</dbReference>
<comment type="subcellular location">
    <subcellularLocation>
        <location evidence="1">Nucleus</location>
    </subcellularLocation>
</comment>
<feature type="compositionally biased region" description="Basic and acidic residues" evidence="11">
    <location>
        <begin position="384"/>
        <end position="397"/>
    </location>
</feature>
<evidence type="ECO:0000256" key="10">
    <source>
        <dbReference type="PROSITE-ProRule" id="PRU00452"/>
    </source>
</evidence>
<evidence type="ECO:0000256" key="1">
    <source>
        <dbReference type="ARBA" id="ARBA00004123"/>
    </source>
</evidence>
<evidence type="ECO:0000313" key="15">
    <source>
        <dbReference type="EMBL" id="KAK6950098.1"/>
    </source>
</evidence>
<name>A0AAX6MBM4_9PEZI</name>
<dbReference type="GO" id="GO:0005634">
    <property type="term" value="C:nucleus"/>
    <property type="evidence" value="ECO:0007669"/>
    <property type="project" value="UniProtKB-SubCell"/>
</dbReference>
<evidence type="ECO:0000256" key="3">
    <source>
        <dbReference type="ARBA" id="ARBA00005383"/>
    </source>
</evidence>
<dbReference type="AlphaFoldDB" id="A0AAX6MBM4"/>
<dbReference type="PANTHER" id="PTHR10782:SF4">
    <property type="entry name" value="TONALLI, ISOFORM E"/>
    <property type="match status" value="1"/>
</dbReference>
<feature type="region of interest" description="Disordered" evidence="11">
    <location>
        <begin position="97"/>
        <end position="123"/>
    </location>
</feature>
<feature type="compositionally biased region" description="Polar residues" evidence="11">
    <location>
        <begin position="97"/>
        <end position="109"/>
    </location>
</feature>
<keyword evidence="16" id="KW-1185">Reference proteome</keyword>
<gene>
    <name evidence="15" type="ORF">Daesc_008424</name>
</gene>
<evidence type="ECO:0000256" key="5">
    <source>
        <dbReference type="ARBA" id="ARBA00022723"/>
    </source>
</evidence>
<keyword evidence="9" id="KW-0539">Nucleus</keyword>
<evidence type="ECO:0000256" key="6">
    <source>
        <dbReference type="ARBA" id="ARBA00022771"/>
    </source>
</evidence>
<dbReference type="CDD" id="cd16792">
    <property type="entry name" value="SP-RING_Siz-like"/>
    <property type="match status" value="1"/>
</dbReference>
<feature type="domain" description="SAP" evidence="12">
    <location>
        <begin position="15"/>
        <end position="49"/>
    </location>
</feature>
<dbReference type="Gene3D" id="3.30.40.10">
    <property type="entry name" value="Zinc/RING finger domain, C3HC4 (zinc finger)"/>
    <property type="match status" value="1"/>
</dbReference>
<keyword evidence="5" id="KW-0479">Metal-binding</keyword>
<dbReference type="GO" id="GO:0016925">
    <property type="term" value="P:protein sumoylation"/>
    <property type="evidence" value="ECO:0007669"/>
    <property type="project" value="TreeGrafter"/>
</dbReference>
<dbReference type="InterPro" id="IPR013083">
    <property type="entry name" value="Znf_RING/FYVE/PHD"/>
</dbReference>
<dbReference type="SUPFAM" id="SSF68906">
    <property type="entry name" value="SAP domain"/>
    <property type="match status" value="1"/>
</dbReference>
<proteinExistence type="inferred from homology"/>
<feature type="region of interest" description="Disordered" evidence="11">
    <location>
        <begin position="374"/>
        <end position="509"/>
    </location>
</feature>
<dbReference type="PROSITE" id="PS51044">
    <property type="entry name" value="ZF_SP_RING"/>
    <property type="match status" value="1"/>
</dbReference>
<evidence type="ECO:0000256" key="8">
    <source>
        <dbReference type="ARBA" id="ARBA00022833"/>
    </source>
</evidence>
<evidence type="ECO:0000313" key="16">
    <source>
        <dbReference type="Proteomes" id="UP001369815"/>
    </source>
</evidence>
<dbReference type="InterPro" id="IPR003034">
    <property type="entry name" value="SAP_dom"/>
</dbReference>
<dbReference type="PROSITE" id="PS51466">
    <property type="entry name" value="PINIT"/>
    <property type="match status" value="1"/>
</dbReference>
<dbReference type="PROSITE" id="PS50800">
    <property type="entry name" value="SAP"/>
    <property type="match status" value="1"/>
</dbReference>
<protein>
    <submittedName>
        <fullName evidence="15">Uncharacterized protein</fullName>
    </submittedName>
</protein>
<dbReference type="Pfam" id="PF02891">
    <property type="entry name" value="zf-MIZ"/>
    <property type="match status" value="1"/>
</dbReference>
<dbReference type="InterPro" id="IPR031141">
    <property type="entry name" value="SIZ1/2_SP-RING"/>
</dbReference>
<dbReference type="SMART" id="SM00513">
    <property type="entry name" value="SAP"/>
    <property type="match status" value="1"/>
</dbReference>
<dbReference type="InterPro" id="IPR004181">
    <property type="entry name" value="Znf_MIZ"/>
</dbReference>
<dbReference type="Pfam" id="PF14324">
    <property type="entry name" value="PINIT"/>
    <property type="match status" value="1"/>
</dbReference>
<evidence type="ECO:0000256" key="2">
    <source>
        <dbReference type="ARBA" id="ARBA00004718"/>
    </source>
</evidence>
<feature type="compositionally biased region" description="Polar residues" evidence="11">
    <location>
        <begin position="438"/>
        <end position="466"/>
    </location>
</feature>
<evidence type="ECO:0000256" key="9">
    <source>
        <dbReference type="ARBA" id="ARBA00023242"/>
    </source>
</evidence>
<dbReference type="PANTHER" id="PTHR10782">
    <property type="entry name" value="ZINC FINGER MIZ DOMAIN-CONTAINING PROTEIN"/>
    <property type="match status" value="1"/>
</dbReference>
<sequence length="509" mass="55358">MSSNNPDIRSLERIISTLLNKQLQLICSSHGLRTSGVKADLQNRIKNALHENYQSDPANYNAIRETILNIRGGNSGPQSMAPPSGLGVQSQGRNPCYSSYGSYQPTGPSMPQPSHGYPNGSASVAGNGTGYPVASRAPHSDTIFKNTPFYTIEKRIGPLHTLPVMNNHRNSITVTLKASDYPDLGRCATYSPTKLMVFCGSENMGLQDIQFPHQSEIKVNDDDVKHNLRGLKNKPGSTHPVDITPFLRLKQANYTNKVEFTYALTTKELVTKIKAKKISKASVIREISKKANDPDVVATSQNLSLKCPLSYARLKVPCRGITCNHIQCFDANSFMQLQEQGPTWSCPICSKAAPFDTLAIDEYVQEVLENTPESCEQVTIEPDGQWRIKSEDPEPTRSRPPNGAKIEDDDDLSILSDTNAFSNGATGGSIGGARTGLGTPSRSLLSGGTPNGSLRETPNTQRSGSSKRPAEVIDLTLSSDEEDEPIRPPKRQNLGPANGLSFPPAYNAY</sequence>
<feature type="compositionally biased region" description="Gly residues" evidence="11">
    <location>
        <begin position="425"/>
        <end position="435"/>
    </location>
</feature>
<keyword evidence="4" id="KW-0808">Transferase</keyword>
<evidence type="ECO:0000259" key="13">
    <source>
        <dbReference type="PROSITE" id="PS51044"/>
    </source>
</evidence>
<evidence type="ECO:0000256" key="11">
    <source>
        <dbReference type="SAM" id="MobiDB-lite"/>
    </source>
</evidence>
<keyword evidence="7" id="KW-0833">Ubl conjugation pathway</keyword>
<dbReference type="GO" id="GO:0008270">
    <property type="term" value="F:zinc ion binding"/>
    <property type="evidence" value="ECO:0007669"/>
    <property type="project" value="UniProtKB-KW"/>
</dbReference>
<evidence type="ECO:0000259" key="14">
    <source>
        <dbReference type="PROSITE" id="PS51466"/>
    </source>
</evidence>
<keyword evidence="8" id="KW-0862">Zinc</keyword>
<comment type="similarity">
    <text evidence="3">Belongs to the PIAS family.</text>
</comment>
<dbReference type="GO" id="GO:0000785">
    <property type="term" value="C:chromatin"/>
    <property type="evidence" value="ECO:0007669"/>
    <property type="project" value="TreeGrafter"/>
</dbReference>
<organism evidence="15 16">
    <name type="scientific">Daldinia eschscholtzii</name>
    <dbReference type="NCBI Taxonomy" id="292717"/>
    <lineage>
        <taxon>Eukaryota</taxon>
        <taxon>Fungi</taxon>
        <taxon>Dikarya</taxon>
        <taxon>Ascomycota</taxon>
        <taxon>Pezizomycotina</taxon>
        <taxon>Sordariomycetes</taxon>
        <taxon>Xylariomycetidae</taxon>
        <taxon>Xylariales</taxon>
        <taxon>Hypoxylaceae</taxon>
        <taxon>Daldinia</taxon>
    </lineage>
</organism>
<feature type="domain" description="SP-RING-type" evidence="13">
    <location>
        <begin position="292"/>
        <end position="377"/>
    </location>
</feature>
<dbReference type="Pfam" id="PF02037">
    <property type="entry name" value="SAP"/>
    <property type="match status" value="1"/>
</dbReference>